<dbReference type="EMBL" id="KN416777">
    <property type="protein sequence ID" value="KHG20830.1"/>
    <property type="molecule type" value="Genomic_DNA"/>
</dbReference>
<accession>A0A0B0P738</accession>
<proteinExistence type="predicted"/>
<dbReference type="Proteomes" id="UP000032142">
    <property type="component" value="Unassembled WGS sequence"/>
</dbReference>
<gene>
    <name evidence="1" type="ORF">F383_27068</name>
</gene>
<name>A0A0B0P738_GOSAR</name>
<keyword evidence="2" id="KW-1185">Reference proteome</keyword>
<evidence type="ECO:0000313" key="1">
    <source>
        <dbReference type="EMBL" id="KHG20830.1"/>
    </source>
</evidence>
<sequence>MGNLRILVWSSVARIINN</sequence>
<evidence type="ECO:0000313" key="2">
    <source>
        <dbReference type="Proteomes" id="UP000032142"/>
    </source>
</evidence>
<organism evidence="1 2">
    <name type="scientific">Gossypium arboreum</name>
    <name type="common">Tree cotton</name>
    <name type="synonym">Gossypium nanking</name>
    <dbReference type="NCBI Taxonomy" id="29729"/>
    <lineage>
        <taxon>Eukaryota</taxon>
        <taxon>Viridiplantae</taxon>
        <taxon>Streptophyta</taxon>
        <taxon>Embryophyta</taxon>
        <taxon>Tracheophyta</taxon>
        <taxon>Spermatophyta</taxon>
        <taxon>Magnoliopsida</taxon>
        <taxon>eudicotyledons</taxon>
        <taxon>Gunneridae</taxon>
        <taxon>Pentapetalae</taxon>
        <taxon>rosids</taxon>
        <taxon>malvids</taxon>
        <taxon>Malvales</taxon>
        <taxon>Malvaceae</taxon>
        <taxon>Malvoideae</taxon>
        <taxon>Gossypium</taxon>
    </lineage>
</organism>
<protein>
    <submittedName>
        <fullName evidence="1">Uncharacterized protein</fullName>
    </submittedName>
</protein>
<reference evidence="2" key="1">
    <citation type="submission" date="2014-09" db="EMBL/GenBank/DDBJ databases">
        <authorList>
            <person name="Mudge J."/>
            <person name="Ramaraj T."/>
            <person name="Lindquist I.E."/>
            <person name="Bharti A.K."/>
            <person name="Sundararajan A."/>
            <person name="Cameron C.T."/>
            <person name="Woodward J.E."/>
            <person name="May G.D."/>
            <person name="Brubaker C."/>
            <person name="Broadhvest J."/>
            <person name="Wilkins T.A."/>
        </authorList>
    </citation>
    <scope>NUCLEOTIDE SEQUENCE</scope>
    <source>
        <strain evidence="2">cv. AKA8401</strain>
    </source>
</reference>
<dbReference type="AlphaFoldDB" id="A0A0B0P738"/>